<dbReference type="Proteomes" id="UP001209878">
    <property type="component" value="Unassembled WGS sequence"/>
</dbReference>
<dbReference type="EMBL" id="JAODUO010000279">
    <property type="protein sequence ID" value="KAK2184151.1"/>
    <property type="molecule type" value="Genomic_DNA"/>
</dbReference>
<proteinExistence type="predicted"/>
<accession>A0AAD9NX81</accession>
<evidence type="ECO:0000313" key="2">
    <source>
        <dbReference type="Proteomes" id="UP001209878"/>
    </source>
</evidence>
<gene>
    <name evidence="1" type="ORF">NP493_280g00015</name>
</gene>
<evidence type="ECO:0000313" key="1">
    <source>
        <dbReference type="EMBL" id="KAK2184151.1"/>
    </source>
</evidence>
<reference evidence="1" key="1">
    <citation type="journal article" date="2023" name="Mol. Biol. Evol.">
        <title>Third-Generation Sequencing Reveals the Adaptive Role of the Epigenome in Three Deep-Sea Polychaetes.</title>
        <authorList>
            <person name="Perez M."/>
            <person name="Aroh O."/>
            <person name="Sun Y."/>
            <person name="Lan Y."/>
            <person name="Juniper S.K."/>
            <person name="Young C.R."/>
            <person name="Angers B."/>
            <person name="Qian P.Y."/>
        </authorList>
    </citation>
    <scope>NUCLEOTIDE SEQUENCE</scope>
    <source>
        <strain evidence="1">R07B-5</strain>
    </source>
</reference>
<dbReference type="AlphaFoldDB" id="A0AAD9NX81"/>
<organism evidence="1 2">
    <name type="scientific">Ridgeia piscesae</name>
    <name type="common">Tubeworm</name>
    <dbReference type="NCBI Taxonomy" id="27915"/>
    <lineage>
        <taxon>Eukaryota</taxon>
        <taxon>Metazoa</taxon>
        <taxon>Spiralia</taxon>
        <taxon>Lophotrochozoa</taxon>
        <taxon>Annelida</taxon>
        <taxon>Polychaeta</taxon>
        <taxon>Sedentaria</taxon>
        <taxon>Canalipalpata</taxon>
        <taxon>Sabellida</taxon>
        <taxon>Siboglinidae</taxon>
        <taxon>Ridgeia</taxon>
    </lineage>
</organism>
<dbReference type="PROSITE" id="PS51257">
    <property type="entry name" value="PROKAR_LIPOPROTEIN"/>
    <property type="match status" value="1"/>
</dbReference>
<keyword evidence="2" id="KW-1185">Reference proteome</keyword>
<sequence>MCRCASVVGGVTMSCCLHLHSLLDSPVYFTCTCSHPSASVSVAPPVTLTVPVRYTDRLGDRTPDAHAVWSLAIRSAALCVAMFKVCCQCHLLISEFEMTNVCCLSLKVARFLLVN</sequence>
<name>A0AAD9NX81_RIDPI</name>
<protein>
    <submittedName>
        <fullName evidence="1">Uncharacterized protein</fullName>
    </submittedName>
</protein>
<comment type="caution">
    <text evidence="1">The sequence shown here is derived from an EMBL/GenBank/DDBJ whole genome shotgun (WGS) entry which is preliminary data.</text>
</comment>